<proteinExistence type="predicted"/>
<evidence type="ECO:0000313" key="3">
    <source>
        <dbReference type="Proteomes" id="UP000324748"/>
    </source>
</evidence>
<dbReference type="EMBL" id="VDEP01000411">
    <property type="protein sequence ID" value="KAA1086339.1"/>
    <property type="molecule type" value="Genomic_DNA"/>
</dbReference>
<name>A0A5B0NEY6_PUCGR</name>
<reference evidence="3 4" key="1">
    <citation type="submission" date="2019-05" db="EMBL/GenBank/DDBJ databases">
        <title>Emergence of the Ug99 lineage of the wheat stem rust pathogen through somatic hybridization.</title>
        <authorList>
            <person name="Li F."/>
            <person name="Upadhyaya N.M."/>
            <person name="Sperschneider J."/>
            <person name="Matny O."/>
            <person name="Nguyen-Phuc H."/>
            <person name="Mago R."/>
            <person name="Raley C."/>
            <person name="Miller M.E."/>
            <person name="Silverstein K.A.T."/>
            <person name="Henningsen E."/>
            <person name="Hirsch C.D."/>
            <person name="Visser B."/>
            <person name="Pretorius Z.A."/>
            <person name="Steffenson B.J."/>
            <person name="Schwessinger B."/>
            <person name="Dodds P.N."/>
            <person name="Figueroa M."/>
        </authorList>
    </citation>
    <scope>NUCLEOTIDE SEQUENCE [LARGE SCALE GENOMIC DNA]</scope>
    <source>
        <strain evidence="1">21-0</strain>
        <strain evidence="2 4">Ug99</strain>
    </source>
</reference>
<dbReference type="EMBL" id="VSWC01000170">
    <property type="protein sequence ID" value="KAA1072308.1"/>
    <property type="molecule type" value="Genomic_DNA"/>
</dbReference>
<evidence type="ECO:0000313" key="2">
    <source>
        <dbReference type="EMBL" id="KAA1086339.1"/>
    </source>
</evidence>
<comment type="caution">
    <text evidence="2">The sequence shown here is derived from an EMBL/GenBank/DDBJ whole genome shotgun (WGS) entry which is preliminary data.</text>
</comment>
<organism evidence="2 4">
    <name type="scientific">Puccinia graminis f. sp. tritici</name>
    <dbReference type="NCBI Taxonomy" id="56615"/>
    <lineage>
        <taxon>Eukaryota</taxon>
        <taxon>Fungi</taxon>
        <taxon>Dikarya</taxon>
        <taxon>Basidiomycota</taxon>
        <taxon>Pucciniomycotina</taxon>
        <taxon>Pucciniomycetes</taxon>
        <taxon>Pucciniales</taxon>
        <taxon>Pucciniaceae</taxon>
        <taxon>Puccinia</taxon>
    </lineage>
</organism>
<gene>
    <name evidence="1" type="ORF">PGT21_032227</name>
    <name evidence="2" type="ORF">PGTUg99_014509</name>
</gene>
<protein>
    <submittedName>
        <fullName evidence="2">Uncharacterized protein</fullName>
    </submittedName>
</protein>
<keyword evidence="3" id="KW-1185">Reference proteome</keyword>
<dbReference type="Proteomes" id="UP000325313">
    <property type="component" value="Unassembled WGS sequence"/>
</dbReference>
<dbReference type="AlphaFoldDB" id="A0A5B0NEY6"/>
<dbReference type="Proteomes" id="UP000324748">
    <property type="component" value="Unassembled WGS sequence"/>
</dbReference>
<sequence length="113" mass="11983">MVSKNKARNRVAGLFVGHVTIKPGHEYVVTREDDGVVYSWSTVVWEFQEFPAFSLLQTIGAPSTGYVLRNLTSTINKEGVATLKAVGQMIVALVSASPGPTAIGPIDAAGIPL</sequence>
<evidence type="ECO:0000313" key="1">
    <source>
        <dbReference type="EMBL" id="KAA1072308.1"/>
    </source>
</evidence>
<accession>A0A5B0NEY6</accession>
<evidence type="ECO:0000313" key="4">
    <source>
        <dbReference type="Proteomes" id="UP000325313"/>
    </source>
</evidence>